<gene>
    <name evidence="2" type="ORF">GRI58_13805</name>
</gene>
<keyword evidence="2" id="KW-0132">Cell division</keyword>
<proteinExistence type="predicted"/>
<reference evidence="2 3" key="1">
    <citation type="submission" date="2019-12" db="EMBL/GenBank/DDBJ databases">
        <title>Genomic-based taxomic classification of the family Erythrobacteraceae.</title>
        <authorList>
            <person name="Xu L."/>
        </authorList>
    </citation>
    <scope>NUCLEOTIDE SEQUENCE [LARGE SCALE GENOMIC DNA]</scope>
    <source>
        <strain evidence="2 3">KEMB 9005-328</strain>
    </source>
</reference>
<keyword evidence="2" id="KW-0131">Cell cycle</keyword>
<dbReference type="EMBL" id="WTYA01000012">
    <property type="protein sequence ID" value="MXP29884.1"/>
    <property type="molecule type" value="Genomic_DNA"/>
</dbReference>
<evidence type="ECO:0000313" key="3">
    <source>
        <dbReference type="Proteomes" id="UP000439780"/>
    </source>
</evidence>
<feature type="transmembrane region" description="Helical" evidence="1">
    <location>
        <begin position="38"/>
        <end position="57"/>
    </location>
</feature>
<keyword evidence="3" id="KW-1185">Reference proteome</keyword>
<dbReference type="InterPro" id="IPR004513">
    <property type="entry name" value="FtsX"/>
</dbReference>
<dbReference type="RefSeq" id="WP_160754182.1">
    <property type="nucleotide sequence ID" value="NZ_WTYA01000012.1"/>
</dbReference>
<evidence type="ECO:0000313" key="2">
    <source>
        <dbReference type="EMBL" id="MXP29884.1"/>
    </source>
</evidence>
<dbReference type="GO" id="GO:0005886">
    <property type="term" value="C:plasma membrane"/>
    <property type="evidence" value="ECO:0007669"/>
    <property type="project" value="UniProtKB-SubCell"/>
</dbReference>
<sequence>MRAPTVFKQRAFRGAASLGARRGAHLLPNARLGGPMPWVIAIMVALTTLAAGAALALTDMASSARSELAGGATVQIVTADDATRDTQAARAEQALSAIHGVIAVERVPQQKIAALVEPWLGDQAGSDAVPLPALIDVRLSGEADGSRVAAIRQVLQKVAPDARIDPQADWLKPVFRALDALRWLALSLIALLAFTSTAAVWLAARHALDTNRETIEIVHHLGGNDRQIAQIFERSVLTDALLGSILGVALGAVAIGILSVRFAALDSGLAAHGALGLSDWLVIALVPTGAVLLALSTARLTVLAKLGKML</sequence>
<evidence type="ECO:0000256" key="1">
    <source>
        <dbReference type="SAM" id="Phobius"/>
    </source>
</evidence>
<feature type="transmembrane region" description="Helical" evidence="1">
    <location>
        <begin position="280"/>
        <end position="302"/>
    </location>
</feature>
<dbReference type="PANTHER" id="PTHR47755">
    <property type="entry name" value="CELL DIVISION PROTEIN FTSX"/>
    <property type="match status" value="1"/>
</dbReference>
<keyword evidence="1" id="KW-0472">Membrane</keyword>
<dbReference type="AlphaFoldDB" id="A0A845AJU0"/>
<keyword evidence="1" id="KW-1133">Transmembrane helix</keyword>
<dbReference type="OrthoDB" id="8478373at2"/>
<keyword evidence="1" id="KW-0812">Transmembrane</keyword>
<feature type="transmembrane region" description="Helical" evidence="1">
    <location>
        <begin position="180"/>
        <end position="204"/>
    </location>
</feature>
<name>A0A845AJU0_9SPHN</name>
<dbReference type="GO" id="GO:0051301">
    <property type="term" value="P:cell division"/>
    <property type="evidence" value="ECO:0007669"/>
    <property type="project" value="UniProtKB-KW"/>
</dbReference>
<feature type="transmembrane region" description="Helical" evidence="1">
    <location>
        <begin position="236"/>
        <end position="260"/>
    </location>
</feature>
<accession>A0A845AJU0</accession>
<dbReference type="Proteomes" id="UP000439780">
    <property type="component" value="Unassembled WGS sequence"/>
</dbReference>
<dbReference type="GO" id="GO:0032153">
    <property type="term" value="C:cell division site"/>
    <property type="evidence" value="ECO:0007669"/>
    <property type="project" value="TreeGrafter"/>
</dbReference>
<dbReference type="PANTHER" id="PTHR47755:SF1">
    <property type="entry name" value="CELL DIVISION PROTEIN FTSX"/>
    <property type="match status" value="1"/>
</dbReference>
<comment type="caution">
    <text evidence="2">The sequence shown here is derived from an EMBL/GenBank/DDBJ whole genome shotgun (WGS) entry which is preliminary data.</text>
</comment>
<organism evidence="2 3">
    <name type="scientific">Qipengyuania algicida</name>
    <dbReference type="NCBI Taxonomy" id="1836209"/>
    <lineage>
        <taxon>Bacteria</taxon>
        <taxon>Pseudomonadati</taxon>
        <taxon>Pseudomonadota</taxon>
        <taxon>Alphaproteobacteria</taxon>
        <taxon>Sphingomonadales</taxon>
        <taxon>Erythrobacteraceae</taxon>
        <taxon>Qipengyuania</taxon>
    </lineage>
</organism>
<protein>
    <submittedName>
        <fullName evidence="2">Cell division protein</fullName>
    </submittedName>
</protein>